<evidence type="ECO:0000313" key="1">
    <source>
        <dbReference type="EMBL" id="KAK7519133.1"/>
    </source>
</evidence>
<comment type="caution">
    <text evidence="1">The sequence shown here is derived from an EMBL/GenBank/DDBJ whole genome shotgun (WGS) entry which is preliminary data.</text>
</comment>
<name>A0ABR1KQE0_9PEZI</name>
<dbReference type="Gene3D" id="6.10.250.3440">
    <property type="match status" value="1"/>
</dbReference>
<accession>A0ABR1KQE0</accession>
<organism evidence="1 2">
    <name type="scientific">Phyllosticta citriasiana</name>
    <dbReference type="NCBI Taxonomy" id="595635"/>
    <lineage>
        <taxon>Eukaryota</taxon>
        <taxon>Fungi</taxon>
        <taxon>Dikarya</taxon>
        <taxon>Ascomycota</taxon>
        <taxon>Pezizomycotina</taxon>
        <taxon>Dothideomycetes</taxon>
        <taxon>Dothideomycetes incertae sedis</taxon>
        <taxon>Botryosphaeriales</taxon>
        <taxon>Phyllostictaceae</taxon>
        <taxon>Phyllosticta</taxon>
    </lineage>
</organism>
<evidence type="ECO:0000313" key="2">
    <source>
        <dbReference type="Proteomes" id="UP001363622"/>
    </source>
</evidence>
<dbReference type="EMBL" id="JBBPHU010000004">
    <property type="protein sequence ID" value="KAK7519133.1"/>
    <property type="molecule type" value="Genomic_DNA"/>
</dbReference>
<protein>
    <submittedName>
        <fullName evidence="1">Uncharacterized protein</fullName>
    </submittedName>
</protein>
<dbReference type="PANTHER" id="PTHR39150">
    <property type="entry name" value="54S RIBOSOMAL PROTEIN L28, MITOCHONDRIAL"/>
    <property type="match status" value="1"/>
</dbReference>
<reference evidence="1 2" key="1">
    <citation type="submission" date="2024-04" db="EMBL/GenBank/DDBJ databases">
        <title>Phyllosticta paracitricarpa is synonymous to the EU quarantine fungus P. citricarpa based on phylogenomic analyses.</title>
        <authorList>
            <consortium name="Lawrence Berkeley National Laboratory"/>
            <person name="Van Ingen-Buijs V.A."/>
            <person name="Van Westerhoven A.C."/>
            <person name="Haridas S."/>
            <person name="Skiadas P."/>
            <person name="Martin F."/>
            <person name="Groenewald J.Z."/>
            <person name="Crous P.W."/>
            <person name="Seidl M.F."/>
        </authorList>
    </citation>
    <scope>NUCLEOTIDE SEQUENCE [LARGE SCALE GENOMIC DNA]</scope>
    <source>
        <strain evidence="1 2">CBS 123371</strain>
    </source>
</reference>
<sequence length="191" mass="22157">MRRILSATARKAFVPVFRPVGLPSTPLVSSACKLPLSISRPPNNVAPFSTSAALSAPPKSGRPMRDRRVTLIRYFLFHPKTPRPLRFSRQRFLRHWTIHRAWMLFKRKMRYRQERELEAQYNSMNAACEALRLMDDNGKNAAPGGKEVGRLFRIAMMKTGRWEEGFPIEYARPQVETPPRDGWNHNWRRGG</sequence>
<gene>
    <name evidence="1" type="ORF">IWZ03DRAFT_393841</name>
</gene>
<proteinExistence type="predicted"/>
<dbReference type="PANTHER" id="PTHR39150:SF1">
    <property type="entry name" value="LARGE RIBOSOMAL SUBUNIT PROTEIN ML40"/>
    <property type="match status" value="1"/>
</dbReference>
<keyword evidence="2" id="KW-1185">Reference proteome</keyword>
<dbReference type="InterPro" id="IPR042831">
    <property type="entry name" value="Ribosomal_mL40_fung"/>
</dbReference>
<dbReference type="Proteomes" id="UP001363622">
    <property type="component" value="Unassembled WGS sequence"/>
</dbReference>
<dbReference type="PROSITE" id="PS51257">
    <property type="entry name" value="PROKAR_LIPOPROTEIN"/>
    <property type="match status" value="1"/>
</dbReference>